<dbReference type="InterPro" id="IPR003593">
    <property type="entry name" value="AAA+_ATPase"/>
</dbReference>
<evidence type="ECO:0000313" key="7">
    <source>
        <dbReference type="Proteomes" id="UP000515160"/>
    </source>
</evidence>
<dbReference type="InterPro" id="IPR027417">
    <property type="entry name" value="P-loop_NTPase"/>
</dbReference>
<dbReference type="Pfam" id="PF17862">
    <property type="entry name" value="AAA_lid_3"/>
    <property type="match status" value="1"/>
</dbReference>
<dbReference type="PANTHER" id="PTHR23074">
    <property type="entry name" value="AAA DOMAIN-CONTAINING"/>
    <property type="match status" value="1"/>
</dbReference>
<dbReference type="InterPro" id="IPR050304">
    <property type="entry name" value="MT-severing_AAA_ATPase"/>
</dbReference>
<dbReference type="SUPFAM" id="SSF52540">
    <property type="entry name" value="P-loop containing nucleoside triphosphate hydrolases"/>
    <property type="match status" value="1"/>
</dbReference>
<dbReference type="GO" id="GO:0005813">
    <property type="term" value="C:centrosome"/>
    <property type="evidence" value="ECO:0007669"/>
    <property type="project" value="UniProtKB-ARBA"/>
</dbReference>
<dbReference type="OrthoDB" id="10251136at2759"/>
<proteinExistence type="inferred from homology"/>
<dbReference type="GO" id="GO:0000070">
    <property type="term" value="P:mitotic sister chromatid segregation"/>
    <property type="evidence" value="ECO:0007669"/>
    <property type="project" value="UniProtKB-ARBA"/>
</dbReference>
<dbReference type="FunFam" id="3.40.50.300:FF:000093">
    <property type="entry name" value="Fidgetin-like 1"/>
    <property type="match status" value="1"/>
</dbReference>
<keyword evidence="3 4" id="KW-0067">ATP-binding</keyword>
<dbReference type="GO" id="GO:0016887">
    <property type="term" value="F:ATP hydrolysis activity"/>
    <property type="evidence" value="ECO:0007669"/>
    <property type="project" value="InterPro"/>
</dbReference>
<dbReference type="PANTHER" id="PTHR23074:SF17">
    <property type="entry name" value="FIDGETIN-LIKE PROTEIN 1"/>
    <property type="match status" value="1"/>
</dbReference>
<keyword evidence="7" id="KW-1185">Reference proteome</keyword>
<dbReference type="GO" id="GO:0005524">
    <property type="term" value="F:ATP binding"/>
    <property type="evidence" value="ECO:0007669"/>
    <property type="project" value="UniProtKB-KW"/>
</dbReference>
<dbReference type="Gene3D" id="1.10.8.60">
    <property type="match status" value="1"/>
</dbReference>
<dbReference type="InterPro" id="IPR003960">
    <property type="entry name" value="ATPase_AAA_CS"/>
</dbReference>
<protein>
    <submittedName>
        <fullName evidence="8">Fidgetin-like protein 1 isoform X1</fullName>
    </submittedName>
</protein>
<dbReference type="GO" id="GO:0008568">
    <property type="term" value="F:microtubule severing ATPase activity"/>
    <property type="evidence" value="ECO:0007669"/>
    <property type="project" value="UniProtKB-ARBA"/>
</dbReference>
<name>A0A9C6T3D2_DROAB</name>
<dbReference type="GO" id="GO:0051013">
    <property type="term" value="P:microtubule severing"/>
    <property type="evidence" value="ECO:0007669"/>
    <property type="project" value="UniProtKB-ARBA"/>
</dbReference>
<dbReference type="InterPro" id="IPR003959">
    <property type="entry name" value="ATPase_AAA_core"/>
</dbReference>
<sequence>MSNDQWSELFAANENIWLDSSSSVSRKQNAWRTQKILLAHATRSNLNEAMHYEILKEHQEKLENSSNAELYMKERLASCEQLLAESRRARHNTKIAVDWSQLPSSTSTFLHCHGKYESCRGDEVTIDELQPATATTSGSGNNSRSANSNSSHNSNVTSSNNSFTNSNNNNINHNSNNDHNNNANNSNNNSRLNSNSIDNNQLNQSHLNASSTFEGFRTAREQLVLHDALKNNQNPSDLMNYGKKKSLGGRGRGVNAKFVQPIGQSDNNPSGSTAPAVNPVAAVPSVLPSLAHLDPLMVEQITRESMHKYKTIAWEDVAGLEYAKSTFMETIIHPLQRPDLFKGVRRPPRGVLLFGPPGTGKTLIAKCIASQSRATFFSINPSSLTSKWVGEGEKLVKTLFAVAAAHQPAIIFMDEVDSLLSQRSDNEHESSRRLKNEFFIQLDGAATNEDDNIMIIGATNRPQELDEAVRRRFVRRLYVPLPVTQARQQIITNLLKQVQHSLSDEQIEGLAELTAGYSGADMDSLCRYAAMQPLRSLSSSQIDSIDAQQLPAVTMSDFMSALQHVSKSVSPEDIKRYVSWNEIYGIKY</sequence>
<comment type="similarity">
    <text evidence="1 4">Belongs to the AAA ATPase family.</text>
</comment>
<dbReference type="Pfam" id="PF00004">
    <property type="entry name" value="AAA"/>
    <property type="match status" value="1"/>
</dbReference>
<evidence type="ECO:0000256" key="1">
    <source>
        <dbReference type="ARBA" id="ARBA00006914"/>
    </source>
</evidence>
<dbReference type="GeneID" id="117578380"/>
<dbReference type="PROSITE" id="PS00674">
    <property type="entry name" value="AAA"/>
    <property type="match status" value="1"/>
</dbReference>
<evidence type="ECO:0000256" key="5">
    <source>
        <dbReference type="SAM" id="MobiDB-lite"/>
    </source>
</evidence>
<feature type="region of interest" description="Disordered" evidence="5">
    <location>
        <begin position="132"/>
        <end position="202"/>
    </location>
</feature>
<dbReference type="InterPro" id="IPR015415">
    <property type="entry name" value="Spast_Vps4_C"/>
</dbReference>
<dbReference type="RefSeq" id="XP_051858953.1">
    <property type="nucleotide sequence ID" value="XM_052002993.1"/>
</dbReference>
<evidence type="ECO:0000313" key="8">
    <source>
        <dbReference type="RefSeq" id="XP_051858953.1"/>
    </source>
</evidence>
<feature type="domain" description="AAA+ ATPase" evidence="6">
    <location>
        <begin position="347"/>
        <end position="483"/>
    </location>
</feature>
<dbReference type="Gene3D" id="3.40.50.300">
    <property type="entry name" value="P-loop containing nucleotide triphosphate hydrolases"/>
    <property type="match status" value="1"/>
</dbReference>
<dbReference type="Pfam" id="PF09336">
    <property type="entry name" value="Vps4_C"/>
    <property type="match status" value="1"/>
</dbReference>
<dbReference type="AlphaFoldDB" id="A0A9C6T3D2"/>
<organism evidence="7 8">
    <name type="scientific">Drosophila albomicans</name>
    <name type="common">Fruit fly</name>
    <dbReference type="NCBI Taxonomy" id="7291"/>
    <lineage>
        <taxon>Eukaryota</taxon>
        <taxon>Metazoa</taxon>
        <taxon>Ecdysozoa</taxon>
        <taxon>Arthropoda</taxon>
        <taxon>Hexapoda</taxon>
        <taxon>Insecta</taxon>
        <taxon>Pterygota</taxon>
        <taxon>Neoptera</taxon>
        <taxon>Endopterygota</taxon>
        <taxon>Diptera</taxon>
        <taxon>Brachycera</taxon>
        <taxon>Muscomorpha</taxon>
        <taxon>Ephydroidea</taxon>
        <taxon>Drosophilidae</taxon>
        <taxon>Drosophila</taxon>
    </lineage>
</organism>
<dbReference type="GO" id="GO:0031114">
    <property type="term" value="P:regulation of microtubule depolymerization"/>
    <property type="evidence" value="ECO:0007669"/>
    <property type="project" value="UniProtKB-ARBA"/>
</dbReference>
<dbReference type="Proteomes" id="UP000515160">
    <property type="component" value="Chromosome 2L"/>
</dbReference>
<dbReference type="FunFam" id="1.10.8.60:FF:000022">
    <property type="entry name" value="Fidgetin like 1"/>
    <property type="match status" value="1"/>
</dbReference>
<accession>A0A9C6T3D2</accession>
<dbReference type="SMART" id="SM00382">
    <property type="entry name" value="AAA"/>
    <property type="match status" value="1"/>
</dbReference>
<evidence type="ECO:0000259" key="6">
    <source>
        <dbReference type="SMART" id="SM00382"/>
    </source>
</evidence>
<reference evidence="8" key="1">
    <citation type="submission" date="2025-08" db="UniProtKB">
        <authorList>
            <consortium name="RefSeq"/>
        </authorList>
    </citation>
    <scope>IDENTIFICATION</scope>
    <source>
        <strain evidence="8">15112-1751.03</strain>
        <tissue evidence="8">Whole Adult</tissue>
    </source>
</reference>
<evidence type="ECO:0000256" key="4">
    <source>
        <dbReference type="RuleBase" id="RU003651"/>
    </source>
</evidence>
<feature type="compositionally biased region" description="Low complexity" evidence="5">
    <location>
        <begin position="137"/>
        <end position="200"/>
    </location>
</feature>
<evidence type="ECO:0000256" key="2">
    <source>
        <dbReference type="ARBA" id="ARBA00022741"/>
    </source>
</evidence>
<keyword evidence="2 4" id="KW-0547">Nucleotide-binding</keyword>
<dbReference type="GO" id="GO:0005694">
    <property type="term" value="C:chromosome"/>
    <property type="evidence" value="ECO:0007669"/>
    <property type="project" value="UniProtKB-ARBA"/>
</dbReference>
<dbReference type="InterPro" id="IPR041569">
    <property type="entry name" value="AAA_lid_3"/>
</dbReference>
<gene>
    <name evidence="8" type="primary">LOC117578380</name>
</gene>
<evidence type="ECO:0000256" key="3">
    <source>
        <dbReference type="ARBA" id="ARBA00022840"/>
    </source>
</evidence>